<dbReference type="InterPro" id="IPR043128">
    <property type="entry name" value="Rev_trsase/Diguanyl_cyclase"/>
</dbReference>
<dbReference type="InterPro" id="IPR029151">
    <property type="entry name" value="Sensor-like_sf"/>
</dbReference>
<dbReference type="PANTHER" id="PTHR45138:SF9">
    <property type="entry name" value="DIGUANYLATE CYCLASE DGCM-RELATED"/>
    <property type="match status" value="1"/>
</dbReference>
<dbReference type="Gene3D" id="3.30.450.20">
    <property type="entry name" value="PAS domain"/>
    <property type="match status" value="1"/>
</dbReference>
<evidence type="ECO:0000256" key="3">
    <source>
        <dbReference type="SAM" id="Phobius"/>
    </source>
</evidence>
<feature type="transmembrane region" description="Helical" evidence="3">
    <location>
        <begin position="277"/>
        <end position="299"/>
    </location>
</feature>
<evidence type="ECO:0000259" key="4">
    <source>
        <dbReference type="PROSITE" id="PS50887"/>
    </source>
</evidence>
<dbReference type="GO" id="GO:0052621">
    <property type="term" value="F:diguanylate cyclase activity"/>
    <property type="evidence" value="ECO:0007669"/>
    <property type="project" value="UniProtKB-EC"/>
</dbReference>
<dbReference type="FunFam" id="3.30.70.270:FF:000001">
    <property type="entry name" value="Diguanylate cyclase domain protein"/>
    <property type="match status" value="1"/>
</dbReference>
<keyword evidence="3" id="KW-1133">Transmembrane helix</keyword>
<dbReference type="STRING" id="929558.SMGD1_1575"/>
<dbReference type="PATRIC" id="fig|929558.5.peg.1566"/>
<keyword evidence="3" id="KW-0472">Membrane</keyword>
<comment type="caution">
    <text evidence="5">The sequence shown here is derived from an EMBL/GenBank/DDBJ whole genome shotgun (WGS) entry which is preliminary data.</text>
</comment>
<sequence>MLLLYTSWQYIDFLKSKRDALAASKHKIQALSMHEKVSSMILQKQKSTVAMALSIASDRYLAENIKNRHIKRDYYKELIEKFRENTLYKNIWIQLLDKDINSLYRSWSPKRGDSLKNIRQDLVNVALTKKVAYSVSVGKFNLTIKAIVPLFIGEEFIGIIEVISHFNSISKQLKKSNIDSVVVLKKEFKKQLEYPFTKLFIDDYYVANFDAPHEARDYLKENGIEKYFNNSYKIENGQIIASYELKNKDENPVGYYIMFKKIDTISNMDLDFFMFKWLTLGIIVIMSIAIIVSTMLFFANRRQKKYFHNIINSATNIVLINNRKTLLDVNMIFFKYFDRYKTLEEFKKDNECICDFFVEEEGCIKADMDGVKWVDYLVENHSKVHKIKIDIFGKVYYFSVSASKVLKEKNYYSIVLTDITEQENYKKELEHLSVTDALTGIGNRRYFHQKIEEEIHRAKRYQHPLSLIMFDIDFFKHVNDKHGHSVGDEVLIEYTKLINSLLREGDVFCRIGGEEFIIILPHALRDEAQKIAEKLRAKIEFCQKVIPITMSFGVVEYIVGEEIEFIFKRVDDALYKAKESGRNIVVVG</sequence>
<keyword evidence="3" id="KW-0812">Transmembrane</keyword>
<feature type="domain" description="GGDEF" evidence="4">
    <location>
        <begin position="463"/>
        <end position="588"/>
    </location>
</feature>
<dbReference type="SUPFAM" id="SSF55073">
    <property type="entry name" value="Nucleotide cyclase"/>
    <property type="match status" value="1"/>
</dbReference>
<evidence type="ECO:0000256" key="1">
    <source>
        <dbReference type="ARBA" id="ARBA00012528"/>
    </source>
</evidence>
<organism evidence="5 6">
    <name type="scientific">Sulfurimonas gotlandica (strain DSM 19862 / JCM 16533 / GD1)</name>
    <dbReference type="NCBI Taxonomy" id="929558"/>
    <lineage>
        <taxon>Bacteria</taxon>
        <taxon>Pseudomonadati</taxon>
        <taxon>Campylobacterota</taxon>
        <taxon>Epsilonproteobacteria</taxon>
        <taxon>Campylobacterales</taxon>
        <taxon>Sulfurimonadaceae</taxon>
        <taxon>Sulfurimonas</taxon>
    </lineage>
</organism>
<dbReference type="PANTHER" id="PTHR45138">
    <property type="entry name" value="REGULATORY COMPONENTS OF SENSORY TRANSDUCTION SYSTEM"/>
    <property type="match status" value="1"/>
</dbReference>
<evidence type="ECO:0000313" key="5">
    <source>
        <dbReference type="EMBL" id="EHP30099.1"/>
    </source>
</evidence>
<dbReference type="CDD" id="cd01949">
    <property type="entry name" value="GGDEF"/>
    <property type="match status" value="1"/>
</dbReference>
<dbReference type="OrthoDB" id="9772835at2"/>
<dbReference type="Pfam" id="PF14827">
    <property type="entry name" value="dCache_3"/>
    <property type="match status" value="1"/>
</dbReference>
<gene>
    <name evidence="5" type="ORF">SMGD1_1575</name>
</gene>
<dbReference type="Pfam" id="PF00990">
    <property type="entry name" value="GGDEF"/>
    <property type="match status" value="1"/>
</dbReference>
<keyword evidence="6" id="KW-1185">Reference proteome</keyword>
<dbReference type="InterPro" id="IPR029787">
    <property type="entry name" value="Nucleotide_cyclase"/>
</dbReference>
<dbReference type="PROSITE" id="PS50887">
    <property type="entry name" value="GGDEF"/>
    <property type="match status" value="1"/>
</dbReference>
<proteinExistence type="predicted"/>
<dbReference type="InterPro" id="IPR029150">
    <property type="entry name" value="dCache_3"/>
</dbReference>
<dbReference type="AlphaFoldDB" id="B6BHU8"/>
<dbReference type="NCBIfam" id="TIGR00254">
    <property type="entry name" value="GGDEF"/>
    <property type="match status" value="1"/>
</dbReference>
<dbReference type="Proteomes" id="UP000006431">
    <property type="component" value="Unassembled WGS sequence"/>
</dbReference>
<accession>H1FTY5</accession>
<accession>B6BHU8</accession>
<dbReference type="InterPro" id="IPR000160">
    <property type="entry name" value="GGDEF_dom"/>
</dbReference>
<protein>
    <recommendedName>
        <fullName evidence="1">diguanylate cyclase</fullName>
        <ecNumber evidence="1">2.7.7.65</ecNumber>
    </recommendedName>
</protein>
<dbReference type="Gene3D" id="3.30.70.270">
    <property type="match status" value="1"/>
</dbReference>
<dbReference type="SUPFAM" id="SSF103190">
    <property type="entry name" value="Sensory domain-like"/>
    <property type="match status" value="1"/>
</dbReference>
<dbReference type="EMBL" id="AFRZ01000001">
    <property type="protein sequence ID" value="EHP30099.1"/>
    <property type="molecule type" value="Genomic_DNA"/>
</dbReference>
<name>B6BHU8_SULGG</name>
<evidence type="ECO:0000313" key="6">
    <source>
        <dbReference type="Proteomes" id="UP000006431"/>
    </source>
</evidence>
<comment type="catalytic activity">
    <reaction evidence="2">
        <text>2 GTP = 3',3'-c-di-GMP + 2 diphosphate</text>
        <dbReference type="Rhea" id="RHEA:24898"/>
        <dbReference type="ChEBI" id="CHEBI:33019"/>
        <dbReference type="ChEBI" id="CHEBI:37565"/>
        <dbReference type="ChEBI" id="CHEBI:58805"/>
        <dbReference type="EC" id="2.7.7.65"/>
    </reaction>
</comment>
<evidence type="ECO:0000256" key="2">
    <source>
        <dbReference type="ARBA" id="ARBA00034247"/>
    </source>
</evidence>
<dbReference type="InterPro" id="IPR050469">
    <property type="entry name" value="Diguanylate_Cyclase"/>
</dbReference>
<dbReference type="SMART" id="SM00267">
    <property type="entry name" value="GGDEF"/>
    <property type="match status" value="1"/>
</dbReference>
<reference evidence="5 6" key="1">
    <citation type="journal article" date="2012" name="Proc. Natl. Acad. Sci. U.S.A.">
        <title>Genome and physiology of a model Epsilonproteobacterium responsible for sulfide detoxification in marine oxygen depletion zones.</title>
        <authorList>
            <person name="Grote J."/>
            <person name="Schott T."/>
            <person name="Bruckner C.G."/>
            <person name="Glockner F.O."/>
            <person name="Jost G."/>
            <person name="Teeling H."/>
            <person name="Labrenz M."/>
            <person name="Jurgens K."/>
        </authorList>
    </citation>
    <scope>NUCLEOTIDE SEQUENCE [LARGE SCALE GENOMIC DNA]</scope>
    <source>
        <strain evidence="5 6">GD1</strain>
    </source>
</reference>
<dbReference type="HOGENOM" id="CLU_027484_1_0_7"/>
<dbReference type="eggNOG" id="COG3706">
    <property type="taxonomic scope" value="Bacteria"/>
</dbReference>
<dbReference type="EC" id="2.7.7.65" evidence="1"/>